<dbReference type="HAMAP" id="MF_01225_B">
    <property type="entry name" value="MoaA_B"/>
    <property type="match status" value="1"/>
</dbReference>
<sequence>MQHRPNDCNQNSGQNRKRVINYLRVSVTDLCDYRCTYCMPPEGVERLPHSEILTFEEIRTVVGAGIPLGINRVRLTGGEPLVRRDVPQLVRMLSSLPGIEEVYMTTNGSLLGEFAHALRQNGLKRVNVSLDSLKAERYREITRGGRLEKVWRGIEIARKAGFEPIKLNVVVIKGVNDDEIVDFAKLTLENSYEVRFIEYMPFGPPAVSGKFEYIPADEMKRHIGVLGPLEKLPGVSLSGPAERYKLAGARGVIGFIPAMSHSFCPTCNRIRLTADGRLLSCLFSGRAVEVKSLLRTGAPAERISDAIRLAIDSKPSGREARCESFMSSIGG</sequence>
<dbReference type="InterPro" id="IPR058240">
    <property type="entry name" value="rSAM_sf"/>
</dbReference>
<evidence type="ECO:0000256" key="6">
    <source>
        <dbReference type="ARBA" id="ARBA00023014"/>
    </source>
</evidence>
<keyword evidence="7 10" id="KW-0342">GTP-binding</keyword>
<dbReference type="CDD" id="cd01335">
    <property type="entry name" value="Radical_SAM"/>
    <property type="match status" value="1"/>
</dbReference>
<dbReference type="GO" id="GO:0046872">
    <property type="term" value="F:metal ion binding"/>
    <property type="evidence" value="ECO:0007669"/>
    <property type="project" value="UniProtKB-KW"/>
</dbReference>
<dbReference type="Gene3D" id="3.20.20.70">
    <property type="entry name" value="Aldolase class I"/>
    <property type="match status" value="1"/>
</dbReference>
<evidence type="ECO:0000256" key="2">
    <source>
        <dbReference type="ARBA" id="ARBA00022691"/>
    </source>
</evidence>
<evidence type="ECO:0000256" key="9">
    <source>
        <dbReference type="ARBA" id="ARBA00023239"/>
    </source>
</evidence>
<dbReference type="SMART" id="SM00729">
    <property type="entry name" value="Elp3"/>
    <property type="match status" value="1"/>
</dbReference>
<evidence type="ECO:0000256" key="5">
    <source>
        <dbReference type="ARBA" id="ARBA00023004"/>
    </source>
</evidence>
<keyword evidence="5 10" id="KW-0408">Iron</keyword>
<feature type="binding site" evidence="10">
    <location>
        <begin position="269"/>
        <end position="271"/>
    </location>
    <ligand>
        <name>GTP</name>
        <dbReference type="ChEBI" id="CHEBI:37565"/>
    </ligand>
</feature>
<keyword evidence="4 10" id="KW-0547">Nucleotide-binding</keyword>
<feature type="binding site" evidence="10">
    <location>
        <position position="31"/>
    </location>
    <ligand>
        <name>[4Fe-4S] cluster</name>
        <dbReference type="ChEBI" id="CHEBI:49883"/>
        <label>1</label>
        <note>4Fe-4S-S-AdoMet</note>
    </ligand>
</feature>
<feature type="binding site" evidence="10">
    <location>
        <position position="38"/>
    </location>
    <ligand>
        <name>[4Fe-4S] cluster</name>
        <dbReference type="ChEBI" id="CHEBI:49883"/>
        <label>1</label>
        <note>4Fe-4S-S-AdoMet</note>
    </ligand>
</feature>
<dbReference type="Pfam" id="PF04055">
    <property type="entry name" value="Radical_SAM"/>
    <property type="match status" value="1"/>
</dbReference>
<comment type="catalytic activity">
    <reaction evidence="10">
        <text>GTP + AH2 + S-adenosyl-L-methionine = (8S)-3',8-cyclo-7,8-dihydroguanosine 5'-triphosphate + 5'-deoxyadenosine + L-methionine + A + H(+)</text>
        <dbReference type="Rhea" id="RHEA:49576"/>
        <dbReference type="ChEBI" id="CHEBI:13193"/>
        <dbReference type="ChEBI" id="CHEBI:15378"/>
        <dbReference type="ChEBI" id="CHEBI:17319"/>
        <dbReference type="ChEBI" id="CHEBI:17499"/>
        <dbReference type="ChEBI" id="CHEBI:37565"/>
        <dbReference type="ChEBI" id="CHEBI:57844"/>
        <dbReference type="ChEBI" id="CHEBI:59789"/>
        <dbReference type="ChEBI" id="CHEBI:131766"/>
        <dbReference type="EC" id="4.1.99.22"/>
    </reaction>
</comment>
<dbReference type="EC" id="4.1.99.22" evidence="10"/>
<dbReference type="EMBL" id="QZKI01000113">
    <property type="protein sequence ID" value="RJP66617.1"/>
    <property type="molecule type" value="Genomic_DNA"/>
</dbReference>
<keyword evidence="6 10" id="KW-0411">Iron-sulfur</keyword>
<feature type="domain" description="Radical SAM core" evidence="11">
    <location>
        <begin position="15"/>
        <end position="229"/>
    </location>
</feature>
<protein>
    <recommendedName>
        <fullName evidence="10">GTP 3',8-cyclase</fullName>
        <ecNumber evidence="10">4.1.99.22</ecNumber>
    </recommendedName>
    <alternativeName>
        <fullName evidence="10">Molybdenum cofactor biosynthesis protein A</fullName>
    </alternativeName>
</protein>
<comment type="function">
    <text evidence="10">Catalyzes the cyclization of GTP to (8S)-3',8-cyclo-7,8-dihydroguanosine 5'-triphosphate.</text>
</comment>
<dbReference type="CDD" id="cd21117">
    <property type="entry name" value="Twitch_MoaA"/>
    <property type="match status" value="1"/>
</dbReference>
<dbReference type="InterPro" id="IPR006638">
    <property type="entry name" value="Elp3/MiaA/NifB-like_rSAM"/>
</dbReference>
<dbReference type="SFLD" id="SFLDG01383">
    <property type="entry name" value="cyclic_pyranopterin_phosphate"/>
    <property type="match status" value="1"/>
</dbReference>
<dbReference type="GO" id="GO:0061798">
    <property type="term" value="F:GTP 3',8'-cyclase activity"/>
    <property type="evidence" value="ECO:0007669"/>
    <property type="project" value="UniProtKB-UniRule"/>
</dbReference>
<comment type="similarity">
    <text evidence="10">Belongs to the radical SAM superfamily. MoaA family.</text>
</comment>
<dbReference type="Proteomes" id="UP000285961">
    <property type="component" value="Unassembled WGS sequence"/>
</dbReference>
<feature type="binding site" evidence="10">
    <location>
        <position position="105"/>
    </location>
    <ligand>
        <name>GTP</name>
        <dbReference type="ChEBI" id="CHEBI:37565"/>
    </ligand>
</feature>
<feature type="binding site" evidence="10">
    <location>
        <position position="24"/>
    </location>
    <ligand>
        <name>GTP</name>
        <dbReference type="ChEBI" id="CHEBI:37565"/>
    </ligand>
</feature>
<evidence type="ECO:0000313" key="12">
    <source>
        <dbReference type="EMBL" id="RJP66617.1"/>
    </source>
</evidence>
<feature type="binding site" evidence="10">
    <location>
        <position position="281"/>
    </location>
    <ligand>
        <name>[4Fe-4S] cluster</name>
        <dbReference type="ChEBI" id="CHEBI:49883"/>
        <label>2</label>
        <note>4Fe-4S-substrate</note>
    </ligand>
</feature>
<dbReference type="SFLD" id="SFLDS00029">
    <property type="entry name" value="Radical_SAM"/>
    <property type="match status" value="1"/>
</dbReference>
<dbReference type="PANTHER" id="PTHR22960">
    <property type="entry name" value="MOLYBDOPTERIN COFACTOR SYNTHESIS PROTEIN A"/>
    <property type="match status" value="1"/>
</dbReference>
<dbReference type="NCBIfam" id="TIGR02666">
    <property type="entry name" value="moaA"/>
    <property type="match status" value="1"/>
</dbReference>
<keyword evidence="2 10" id="KW-0949">S-adenosyl-L-methionine</keyword>
<comment type="cofactor">
    <cofactor evidence="10">
        <name>[4Fe-4S] cluster</name>
        <dbReference type="ChEBI" id="CHEBI:49883"/>
    </cofactor>
    <text evidence="10">Binds 2 [4Fe-4S] clusters. Binds 1 [4Fe-4S] cluster coordinated with 3 cysteines and an exchangeable S-adenosyl-L-methionine and 1 [4Fe-4S] cluster coordinated with 3 cysteines and the GTP-derived substrate.</text>
</comment>
<proteinExistence type="inferred from homology"/>
<dbReference type="Pfam" id="PF06463">
    <property type="entry name" value="Mob_synth_C"/>
    <property type="match status" value="1"/>
</dbReference>
<dbReference type="InterPro" id="IPR013483">
    <property type="entry name" value="MoaA"/>
</dbReference>
<feature type="binding site" evidence="10">
    <location>
        <position position="200"/>
    </location>
    <ligand>
        <name>S-adenosyl-L-methionine</name>
        <dbReference type="ChEBI" id="CHEBI:59789"/>
    </ligand>
</feature>
<dbReference type="SFLD" id="SFLDG01067">
    <property type="entry name" value="SPASM/twitch_domain_containing"/>
    <property type="match status" value="1"/>
</dbReference>
<evidence type="ECO:0000256" key="3">
    <source>
        <dbReference type="ARBA" id="ARBA00022723"/>
    </source>
</evidence>
<evidence type="ECO:0000256" key="1">
    <source>
        <dbReference type="ARBA" id="ARBA00022485"/>
    </source>
</evidence>
<keyword evidence="3 10" id="KW-0479">Metal-binding</keyword>
<keyword evidence="9 10" id="KW-0456">Lyase</keyword>
<dbReference type="UniPathway" id="UPA00344"/>
<feature type="binding site" evidence="10">
    <location>
        <position position="35"/>
    </location>
    <ligand>
        <name>[4Fe-4S] cluster</name>
        <dbReference type="ChEBI" id="CHEBI:49883"/>
        <label>1</label>
        <note>4Fe-4S-S-AdoMet</note>
    </ligand>
</feature>
<evidence type="ECO:0000256" key="4">
    <source>
        <dbReference type="ARBA" id="ARBA00022741"/>
    </source>
</evidence>
<evidence type="ECO:0000313" key="13">
    <source>
        <dbReference type="Proteomes" id="UP000285961"/>
    </source>
</evidence>
<feature type="binding site" evidence="10">
    <location>
        <position position="129"/>
    </location>
    <ligand>
        <name>S-adenosyl-L-methionine</name>
        <dbReference type="ChEBI" id="CHEBI:59789"/>
    </ligand>
</feature>
<feature type="binding site" evidence="10">
    <location>
        <position position="264"/>
    </location>
    <ligand>
        <name>[4Fe-4S] cluster</name>
        <dbReference type="ChEBI" id="CHEBI:49883"/>
        <label>2</label>
        <note>4Fe-4S-substrate</note>
    </ligand>
</feature>
<dbReference type="GO" id="GO:0051539">
    <property type="term" value="F:4 iron, 4 sulfur cluster binding"/>
    <property type="evidence" value="ECO:0007669"/>
    <property type="project" value="UniProtKB-UniRule"/>
</dbReference>
<dbReference type="GO" id="GO:0005525">
    <property type="term" value="F:GTP binding"/>
    <property type="evidence" value="ECO:0007669"/>
    <property type="project" value="UniProtKB-UniRule"/>
</dbReference>
<evidence type="ECO:0000256" key="10">
    <source>
        <dbReference type="HAMAP-Rule" id="MF_01225"/>
    </source>
</evidence>
<feature type="binding site" evidence="10">
    <location>
        <position position="74"/>
    </location>
    <ligand>
        <name>GTP</name>
        <dbReference type="ChEBI" id="CHEBI:37565"/>
    </ligand>
</feature>
<comment type="subunit">
    <text evidence="10">Monomer and homodimer.</text>
</comment>
<dbReference type="InterPro" id="IPR050105">
    <property type="entry name" value="MoCo_biosynth_MoaA/MoaC"/>
</dbReference>
<comment type="caution">
    <text evidence="12">The sequence shown here is derived from an EMBL/GenBank/DDBJ whole genome shotgun (WGS) entry which is preliminary data.</text>
</comment>
<organism evidence="12 13">
    <name type="scientific">Candidatus Abyssobacteria bacterium SURF_17</name>
    <dbReference type="NCBI Taxonomy" id="2093361"/>
    <lineage>
        <taxon>Bacteria</taxon>
        <taxon>Pseudomonadati</taxon>
        <taxon>Candidatus Hydrogenedentota</taxon>
        <taxon>Candidatus Abyssobacteria</taxon>
    </lineage>
</organism>
<dbReference type="SFLD" id="SFLDG01386">
    <property type="entry name" value="main_SPASM_domain-containing"/>
    <property type="match status" value="1"/>
</dbReference>
<evidence type="ECO:0000256" key="8">
    <source>
        <dbReference type="ARBA" id="ARBA00023150"/>
    </source>
</evidence>
<dbReference type="AlphaFoldDB" id="A0A419ESM7"/>
<dbReference type="GO" id="GO:1904047">
    <property type="term" value="F:S-adenosyl-L-methionine binding"/>
    <property type="evidence" value="ECO:0007669"/>
    <property type="project" value="UniProtKB-UniRule"/>
</dbReference>
<dbReference type="GO" id="GO:0061799">
    <property type="term" value="F:cyclic pyranopterin monophosphate synthase activity"/>
    <property type="evidence" value="ECO:0007669"/>
    <property type="project" value="TreeGrafter"/>
</dbReference>
<dbReference type="InterPro" id="IPR040064">
    <property type="entry name" value="MoaA-like"/>
</dbReference>
<dbReference type="InterPro" id="IPR007197">
    <property type="entry name" value="rSAM"/>
</dbReference>
<accession>A0A419ESM7</accession>
<feature type="binding site" evidence="10">
    <location>
        <position position="267"/>
    </location>
    <ligand>
        <name>[4Fe-4S] cluster</name>
        <dbReference type="ChEBI" id="CHEBI:49883"/>
        <label>2</label>
        <note>4Fe-4S-substrate</note>
    </ligand>
</feature>
<dbReference type="GO" id="GO:0006777">
    <property type="term" value="P:Mo-molybdopterin cofactor biosynthetic process"/>
    <property type="evidence" value="ECO:0007669"/>
    <property type="project" value="UniProtKB-UniRule"/>
</dbReference>
<keyword evidence="1 10" id="KW-0004">4Fe-4S</keyword>
<dbReference type="PANTHER" id="PTHR22960:SF0">
    <property type="entry name" value="MOLYBDENUM COFACTOR BIOSYNTHESIS PROTEIN 1"/>
    <property type="match status" value="1"/>
</dbReference>
<feature type="binding site" evidence="10">
    <location>
        <position position="166"/>
    </location>
    <ligand>
        <name>GTP</name>
        <dbReference type="ChEBI" id="CHEBI:37565"/>
    </ligand>
</feature>
<dbReference type="SUPFAM" id="SSF102114">
    <property type="entry name" value="Radical SAM enzymes"/>
    <property type="match status" value="1"/>
</dbReference>
<evidence type="ECO:0000256" key="7">
    <source>
        <dbReference type="ARBA" id="ARBA00023134"/>
    </source>
</evidence>
<gene>
    <name evidence="10 12" type="primary">moaA</name>
    <name evidence="12" type="ORF">C4532_15850</name>
</gene>
<dbReference type="InterPro" id="IPR013785">
    <property type="entry name" value="Aldolase_TIM"/>
</dbReference>
<dbReference type="InterPro" id="IPR010505">
    <property type="entry name" value="MoaA_twitch"/>
</dbReference>
<feature type="binding site" evidence="10">
    <location>
        <position position="37"/>
    </location>
    <ligand>
        <name>S-adenosyl-L-methionine</name>
        <dbReference type="ChEBI" id="CHEBI:59789"/>
    </ligand>
</feature>
<dbReference type="PROSITE" id="PS51918">
    <property type="entry name" value="RADICAL_SAM"/>
    <property type="match status" value="1"/>
</dbReference>
<name>A0A419ESM7_9BACT</name>
<evidence type="ECO:0000259" key="11">
    <source>
        <dbReference type="PROSITE" id="PS51918"/>
    </source>
</evidence>
<feature type="binding site" evidence="10">
    <location>
        <position position="78"/>
    </location>
    <ligand>
        <name>S-adenosyl-L-methionine</name>
        <dbReference type="ChEBI" id="CHEBI:59789"/>
    </ligand>
</feature>
<comment type="pathway">
    <text evidence="10">Cofactor biosynthesis; molybdopterin biosynthesis.</text>
</comment>
<reference evidence="12 13" key="1">
    <citation type="journal article" date="2017" name="ISME J.">
        <title>Energy and carbon metabolisms in a deep terrestrial subsurface fluid microbial community.</title>
        <authorList>
            <person name="Momper L."/>
            <person name="Jungbluth S.P."/>
            <person name="Lee M.D."/>
            <person name="Amend J.P."/>
        </authorList>
    </citation>
    <scope>NUCLEOTIDE SEQUENCE [LARGE SCALE GENOMIC DNA]</scope>
    <source>
        <strain evidence="12">SURF_17</strain>
    </source>
</reference>
<keyword evidence="8 10" id="KW-0501">Molybdenum cofactor biosynthesis</keyword>